<name>A0AAV4RFK1_9ARAC</name>
<keyword evidence="2" id="KW-1185">Reference proteome</keyword>
<dbReference type="AlphaFoldDB" id="A0AAV4RFK1"/>
<reference evidence="1 2" key="1">
    <citation type="submission" date="2021-06" db="EMBL/GenBank/DDBJ databases">
        <title>Caerostris darwini draft genome.</title>
        <authorList>
            <person name="Kono N."/>
            <person name="Arakawa K."/>
        </authorList>
    </citation>
    <scope>NUCLEOTIDE SEQUENCE [LARGE SCALE GENOMIC DNA]</scope>
</reference>
<evidence type="ECO:0000313" key="1">
    <source>
        <dbReference type="EMBL" id="GIY20460.1"/>
    </source>
</evidence>
<dbReference type="Proteomes" id="UP001054837">
    <property type="component" value="Unassembled WGS sequence"/>
</dbReference>
<sequence length="109" mass="12776">MEVLMNVESGFNQYLLLRNDLLRQIVQLLSFFDVRLSGRYLLTKVGFRIEEGHSSQLRSSQWQRLDRVLPNGPEEGRSPSDIMVAREVHFHLVAKFRHNSSMLIRYVCV</sequence>
<evidence type="ECO:0000313" key="2">
    <source>
        <dbReference type="Proteomes" id="UP001054837"/>
    </source>
</evidence>
<gene>
    <name evidence="1" type="ORF">CDAR_279651</name>
</gene>
<comment type="caution">
    <text evidence="1">The sequence shown here is derived from an EMBL/GenBank/DDBJ whole genome shotgun (WGS) entry which is preliminary data.</text>
</comment>
<organism evidence="1 2">
    <name type="scientific">Caerostris darwini</name>
    <dbReference type="NCBI Taxonomy" id="1538125"/>
    <lineage>
        <taxon>Eukaryota</taxon>
        <taxon>Metazoa</taxon>
        <taxon>Ecdysozoa</taxon>
        <taxon>Arthropoda</taxon>
        <taxon>Chelicerata</taxon>
        <taxon>Arachnida</taxon>
        <taxon>Araneae</taxon>
        <taxon>Araneomorphae</taxon>
        <taxon>Entelegynae</taxon>
        <taxon>Araneoidea</taxon>
        <taxon>Araneidae</taxon>
        <taxon>Caerostris</taxon>
    </lineage>
</organism>
<dbReference type="EMBL" id="BPLQ01006172">
    <property type="protein sequence ID" value="GIY20460.1"/>
    <property type="molecule type" value="Genomic_DNA"/>
</dbReference>
<evidence type="ECO:0008006" key="3">
    <source>
        <dbReference type="Google" id="ProtNLM"/>
    </source>
</evidence>
<accession>A0AAV4RFK1</accession>
<protein>
    <recommendedName>
        <fullName evidence="3">Maturase K</fullName>
    </recommendedName>
</protein>
<proteinExistence type="predicted"/>